<comment type="caution">
    <text evidence="1">The sequence shown here is derived from an EMBL/GenBank/DDBJ whole genome shotgun (WGS) entry which is preliminary data.</text>
</comment>
<proteinExistence type="predicted"/>
<protein>
    <submittedName>
        <fullName evidence="1">Uncharacterized protein</fullName>
    </submittedName>
</protein>
<organism evidence="1 2">
    <name type="scientific">Reyranella humidisoli</name>
    <dbReference type="NCBI Taxonomy" id="2849149"/>
    <lineage>
        <taxon>Bacteria</taxon>
        <taxon>Pseudomonadati</taxon>
        <taxon>Pseudomonadota</taxon>
        <taxon>Alphaproteobacteria</taxon>
        <taxon>Hyphomicrobiales</taxon>
        <taxon>Reyranellaceae</taxon>
        <taxon>Reyranella</taxon>
    </lineage>
</organism>
<dbReference type="Proteomes" id="UP000727907">
    <property type="component" value="Unassembled WGS sequence"/>
</dbReference>
<name>A0ABS6IPI2_9HYPH</name>
<dbReference type="EMBL" id="JAHOPB010000002">
    <property type="protein sequence ID" value="MBU8876521.1"/>
    <property type="molecule type" value="Genomic_DNA"/>
</dbReference>
<gene>
    <name evidence="1" type="ORF">KQ910_22300</name>
</gene>
<evidence type="ECO:0000313" key="2">
    <source>
        <dbReference type="Proteomes" id="UP000727907"/>
    </source>
</evidence>
<evidence type="ECO:0000313" key="1">
    <source>
        <dbReference type="EMBL" id="MBU8876521.1"/>
    </source>
</evidence>
<accession>A0ABS6IPI2</accession>
<sequence>MNGLSSKNEVIEIADRLSEIADRAMDATIAGIKAGKISENQAQEAISHIQQLTLLSSGLLTQAVKSIVDGLQISQAKLTELIDEAKDRIAVIETAAKFIDLLVDVLAFAAAAMTGKPDTIIAAALEIGKDVGLEIE</sequence>
<dbReference type="RefSeq" id="WP_216965373.1">
    <property type="nucleotide sequence ID" value="NZ_JAHOPB010000002.1"/>
</dbReference>
<keyword evidence="2" id="KW-1185">Reference proteome</keyword>
<reference evidence="1 2" key="1">
    <citation type="submission" date="2021-06" db="EMBL/GenBank/DDBJ databases">
        <authorList>
            <person name="Lee D.H."/>
        </authorList>
    </citation>
    <scope>NUCLEOTIDE SEQUENCE [LARGE SCALE GENOMIC DNA]</scope>
    <source>
        <strain evidence="1 2">MMS21-HV4-11</strain>
    </source>
</reference>